<dbReference type="EMBL" id="JACRDE010000125">
    <property type="protein sequence ID" value="MBI5248682.1"/>
    <property type="molecule type" value="Genomic_DNA"/>
</dbReference>
<dbReference type="Proteomes" id="UP000807825">
    <property type="component" value="Unassembled WGS sequence"/>
</dbReference>
<keyword evidence="1" id="KW-0175">Coiled coil</keyword>
<sequence>MSSEKSWLKLKPILEKAVKVLQITMFSLVIAAAGILMGEQSLNQKQKLEEKKSALQRDNLNLGAEIKALERRVTLLRSDPKTIEKAAKRKLGMTRPDETIYIFGKNSGINEHP</sequence>
<keyword evidence="2" id="KW-0812">Transmembrane</keyword>
<dbReference type="InterPro" id="IPR007060">
    <property type="entry name" value="FtsL/DivIC"/>
</dbReference>
<feature type="transmembrane region" description="Helical" evidence="2">
    <location>
        <begin position="20"/>
        <end position="38"/>
    </location>
</feature>
<name>A0A9D6Z2K5_9BACT</name>
<evidence type="ECO:0000256" key="1">
    <source>
        <dbReference type="SAM" id="Coils"/>
    </source>
</evidence>
<proteinExistence type="predicted"/>
<accession>A0A9D6Z2K5</accession>
<reference evidence="3" key="1">
    <citation type="submission" date="2020-07" db="EMBL/GenBank/DDBJ databases">
        <title>Huge and variable diversity of episymbiotic CPR bacteria and DPANN archaea in groundwater ecosystems.</title>
        <authorList>
            <person name="He C.Y."/>
            <person name="Keren R."/>
            <person name="Whittaker M."/>
            <person name="Farag I.F."/>
            <person name="Doudna J."/>
            <person name="Cate J.H.D."/>
            <person name="Banfield J.F."/>
        </authorList>
    </citation>
    <scope>NUCLEOTIDE SEQUENCE</scope>
    <source>
        <strain evidence="3">NC_groundwater_1664_Pr3_B-0.1um_52_9</strain>
    </source>
</reference>
<gene>
    <name evidence="3" type="ORF">HY912_04240</name>
</gene>
<comment type="caution">
    <text evidence="3">The sequence shown here is derived from an EMBL/GenBank/DDBJ whole genome shotgun (WGS) entry which is preliminary data.</text>
</comment>
<organism evidence="3 4">
    <name type="scientific">Desulfomonile tiedjei</name>
    <dbReference type="NCBI Taxonomy" id="2358"/>
    <lineage>
        <taxon>Bacteria</taxon>
        <taxon>Pseudomonadati</taxon>
        <taxon>Thermodesulfobacteriota</taxon>
        <taxon>Desulfomonilia</taxon>
        <taxon>Desulfomonilales</taxon>
        <taxon>Desulfomonilaceae</taxon>
        <taxon>Desulfomonile</taxon>
    </lineage>
</organism>
<evidence type="ECO:0000256" key="2">
    <source>
        <dbReference type="SAM" id="Phobius"/>
    </source>
</evidence>
<keyword evidence="2" id="KW-0472">Membrane</keyword>
<evidence type="ECO:0000313" key="3">
    <source>
        <dbReference type="EMBL" id="MBI5248682.1"/>
    </source>
</evidence>
<protein>
    <submittedName>
        <fullName evidence="3">Septum formation initiator family protein</fullName>
    </submittedName>
</protein>
<evidence type="ECO:0000313" key="4">
    <source>
        <dbReference type="Proteomes" id="UP000807825"/>
    </source>
</evidence>
<keyword evidence="2" id="KW-1133">Transmembrane helix</keyword>
<dbReference type="AlphaFoldDB" id="A0A9D6Z2K5"/>
<feature type="coiled-coil region" evidence="1">
    <location>
        <begin position="38"/>
        <end position="72"/>
    </location>
</feature>
<dbReference type="Pfam" id="PF04977">
    <property type="entry name" value="DivIC"/>
    <property type="match status" value="1"/>
</dbReference>